<dbReference type="SUPFAM" id="SSF55347">
    <property type="entry name" value="Glyceraldehyde-3-phosphate dehydrogenase-like, C-terminal domain"/>
    <property type="match status" value="1"/>
</dbReference>
<dbReference type="InterPro" id="IPR006311">
    <property type="entry name" value="TAT_signal"/>
</dbReference>
<dbReference type="NCBIfam" id="TIGR01409">
    <property type="entry name" value="TAT_signal_seq"/>
    <property type="match status" value="1"/>
</dbReference>
<dbReference type="PROSITE" id="PS51318">
    <property type="entry name" value="TAT"/>
    <property type="match status" value="1"/>
</dbReference>
<keyword evidence="5" id="KW-1185">Reference proteome</keyword>
<dbReference type="InterPro" id="IPR043906">
    <property type="entry name" value="Gfo/Idh/MocA_OxRdtase_bact_C"/>
</dbReference>
<feature type="domain" description="Gfo/Idh/MocA-like oxidoreductase N-terminal" evidence="2">
    <location>
        <begin position="40"/>
        <end position="157"/>
    </location>
</feature>
<comment type="caution">
    <text evidence="4">The sequence shown here is derived from an EMBL/GenBank/DDBJ whole genome shotgun (WGS) entry which is preliminary data.</text>
</comment>
<dbReference type="RefSeq" id="WP_221435482.1">
    <property type="nucleotide sequence ID" value="NZ_JACHGY010000001.1"/>
</dbReference>
<dbReference type="GO" id="GO:0000166">
    <property type="term" value="F:nucleotide binding"/>
    <property type="evidence" value="ECO:0007669"/>
    <property type="project" value="InterPro"/>
</dbReference>
<dbReference type="InterPro" id="IPR000683">
    <property type="entry name" value="Gfo/Idh/MocA-like_OxRdtase_N"/>
</dbReference>
<dbReference type="AlphaFoldDB" id="A0A7X0LL47"/>
<dbReference type="Gene3D" id="3.40.50.720">
    <property type="entry name" value="NAD(P)-binding Rossmann-like Domain"/>
    <property type="match status" value="1"/>
</dbReference>
<evidence type="ECO:0000313" key="4">
    <source>
        <dbReference type="EMBL" id="MBB6430261.1"/>
    </source>
</evidence>
<dbReference type="Proteomes" id="UP000541810">
    <property type="component" value="Unassembled WGS sequence"/>
</dbReference>
<evidence type="ECO:0000259" key="3">
    <source>
        <dbReference type="Pfam" id="PF19051"/>
    </source>
</evidence>
<dbReference type="Pfam" id="PF19051">
    <property type="entry name" value="GFO_IDH_MocA_C2"/>
    <property type="match status" value="1"/>
</dbReference>
<proteinExistence type="predicted"/>
<name>A0A7X0LL47_9BACT</name>
<dbReference type="SUPFAM" id="SSF51735">
    <property type="entry name" value="NAD(P)-binding Rossmann-fold domains"/>
    <property type="match status" value="1"/>
</dbReference>
<dbReference type="Pfam" id="PF01408">
    <property type="entry name" value="GFO_IDH_MocA"/>
    <property type="match status" value="1"/>
</dbReference>
<evidence type="ECO:0000313" key="5">
    <source>
        <dbReference type="Proteomes" id="UP000541810"/>
    </source>
</evidence>
<keyword evidence="1" id="KW-0732">Signal</keyword>
<dbReference type="InterPro" id="IPR019546">
    <property type="entry name" value="TAT_signal_bac_arc"/>
</dbReference>
<dbReference type="InterPro" id="IPR036291">
    <property type="entry name" value="NAD(P)-bd_dom_sf"/>
</dbReference>
<sequence>MSRSMNRRTFLKATAATAAGAGAIPSFSIGQPGPSANSKLNIAMIGAGNIAGMAYWGCNNENIVALADVDENMFLQKAEEFPQLEKARKFKDFRVMLDEMENEIDAVCINTPDHTHFVATIAAMERGMHVITQKPLTHNIWEAQTLQKAKHKYGVVTNMAVQGHTYDGIRQMREWYEADVFGQITEVRSFFGGPGWREFDGDPNNNHYFMRPDVLPPVEQPVPSHLDWDLWKGPSTTDLPYHGVYHPKGWRGYYPFGNGLIGDWLAHVSDAPVWILDLYDPVSVELEMVLNGSDVIVPDANVVRWDFERRGDKAPCTFYWHNGWGKYMPDKPEEWTWGEPDEKMPAGTLYFGEKQIGFTDNRSNKPRLANQEAMREFKAAGYPEEVYPRVKGGPFAEWLRAIKGEGPEPGANFDFASPFTVMALLGALVMRHGGKIDWDAKTGQITNRPELNAFVKPEVRPGWEYGEVLWV</sequence>
<feature type="chain" id="PRO_5031357479" evidence="1">
    <location>
        <begin position="19"/>
        <end position="471"/>
    </location>
</feature>
<dbReference type="Gene3D" id="3.30.360.10">
    <property type="entry name" value="Dihydrodipicolinate Reductase, domain 2"/>
    <property type="match status" value="1"/>
</dbReference>
<feature type="domain" description="Gfo/Idh/MocA-like oxidoreductase bacterial type C-terminal" evidence="3">
    <location>
        <begin position="219"/>
        <end position="291"/>
    </location>
</feature>
<evidence type="ECO:0000259" key="2">
    <source>
        <dbReference type="Pfam" id="PF01408"/>
    </source>
</evidence>
<dbReference type="EMBL" id="JACHGY010000001">
    <property type="protein sequence ID" value="MBB6430261.1"/>
    <property type="molecule type" value="Genomic_DNA"/>
</dbReference>
<feature type="signal peptide" evidence="1">
    <location>
        <begin position="1"/>
        <end position="18"/>
    </location>
</feature>
<protein>
    <submittedName>
        <fullName evidence="4">Putative dehydrogenase</fullName>
    </submittedName>
</protein>
<dbReference type="PANTHER" id="PTHR43818">
    <property type="entry name" value="BCDNA.GH03377"/>
    <property type="match status" value="1"/>
</dbReference>
<accession>A0A7X0LL47</accession>
<gene>
    <name evidence="4" type="ORF">HNQ40_002067</name>
</gene>
<dbReference type="PANTHER" id="PTHR43818:SF10">
    <property type="entry name" value="NADH-DEPENDENT DEHYDROGENASE-RELATED"/>
    <property type="match status" value="1"/>
</dbReference>
<reference evidence="4 5" key="1">
    <citation type="submission" date="2020-08" db="EMBL/GenBank/DDBJ databases">
        <title>Genomic Encyclopedia of Type Strains, Phase IV (KMG-IV): sequencing the most valuable type-strain genomes for metagenomic binning, comparative biology and taxonomic classification.</title>
        <authorList>
            <person name="Goeker M."/>
        </authorList>
    </citation>
    <scope>NUCLEOTIDE SEQUENCE [LARGE SCALE GENOMIC DNA]</scope>
    <source>
        <strain evidence="4 5">DSM 103725</strain>
    </source>
</reference>
<dbReference type="InterPro" id="IPR050463">
    <property type="entry name" value="Gfo/Idh/MocA_oxidrdct_glycsds"/>
</dbReference>
<evidence type="ECO:0000256" key="1">
    <source>
        <dbReference type="SAM" id="SignalP"/>
    </source>
</evidence>
<organism evidence="4 5">
    <name type="scientific">Algisphaera agarilytica</name>
    <dbReference type="NCBI Taxonomy" id="1385975"/>
    <lineage>
        <taxon>Bacteria</taxon>
        <taxon>Pseudomonadati</taxon>
        <taxon>Planctomycetota</taxon>
        <taxon>Phycisphaerae</taxon>
        <taxon>Phycisphaerales</taxon>
        <taxon>Phycisphaeraceae</taxon>
        <taxon>Algisphaera</taxon>
    </lineage>
</organism>